<dbReference type="OrthoDB" id="286778at2"/>
<dbReference type="InterPro" id="IPR027275">
    <property type="entry name" value="PRC-brl_dom"/>
</dbReference>
<gene>
    <name evidence="2" type="ORF">FAZ21_12905</name>
</gene>
<protein>
    <submittedName>
        <fullName evidence="2">PRC-barrel domain containing protein</fullName>
    </submittedName>
</protein>
<evidence type="ECO:0000313" key="2">
    <source>
        <dbReference type="EMBL" id="TJZ72024.1"/>
    </source>
</evidence>
<dbReference type="Proteomes" id="UP000310016">
    <property type="component" value="Unassembled WGS sequence"/>
</dbReference>
<comment type="caution">
    <text evidence="2">The sequence shown here is derived from an EMBL/GenBank/DDBJ whole genome shotgun (WGS) entry which is preliminary data.</text>
</comment>
<proteinExistence type="predicted"/>
<dbReference type="RefSeq" id="WP_136773852.1">
    <property type="nucleotide sequence ID" value="NZ_CP156074.1"/>
</dbReference>
<feature type="domain" description="PRC-barrel" evidence="1">
    <location>
        <begin position="43"/>
        <end position="117"/>
    </location>
</feature>
<accession>A0A4U0Q8D5</accession>
<keyword evidence="3" id="KW-1185">Reference proteome</keyword>
<evidence type="ECO:0000259" key="1">
    <source>
        <dbReference type="Pfam" id="PF05239"/>
    </source>
</evidence>
<dbReference type="EMBL" id="SUMF01000015">
    <property type="protein sequence ID" value="TJZ72024.1"/>
    <property type="molecule type" value="Genomic_DNA"/>
</dbReference>
<dbReference type="PANTHER" id="PTHR36505:SF1">
    <property type="entry name" value="BLR1072 PROTEIN"/>
    <property type="match status" value="1"/>
</dbReference>
<dbReference type="Pfam" id="PF05239">
    <property type="entry name" value="PRC"/>
    <property type="match status" value="1"/>
</dbReference>
<evidence type="ECO:0000313" key="3">
    <source>
        <dbReference type="Proteomes" id="UP000310016"/>
    </source>
</evidence>
<dbReference type="AlphaFoldDB" id="A0A4U0Q8D5"/>
<dbReference type="Gene3D" id="2.30.30.240">
    <property type="entry name" value="PRC-barrel domain"/>
    <property type="match status" value="1"/>
</dbReference>
<reference evidence="2 3" key="1">
    <citation type="submission" date="2019-04" db="EMBL/GenBank/DDBJ databases">
        <title>Chitiniphilus eburnea sp. nov., a novel chitinolytic bacterium isolated from aquaculture sludge.</title>
        <authorList>
            <person name="Sheng M."/>
        </authorList>
    </citation>
    <scope>NUCLEOTIDE SEQUENCE [LARGE SCALE GENOMIC DNA]</scope>
    <source>
        <strain evidence="2 3">HX-2-15</strain>
    </source>
</reference>
<name>A0A4U0Q8D5_9NEIS</name>
<dbReference type="PANTHER" id="PTHR36505">
    <property type="entry name" value="BLR1072 PROTEIN"/>
    <property type="match status" value="1"/>
</dbReference>
<dbReference type="InterPro" id="IPR011033">
    <property type="entry name" value="PRC_barrel-like_sf"/>
</dbReference>
<dbReference type="SUPFAM" id="SSF50346">
    <property type="entry name" value="PRC-barrel domain"/>
    <property type="match status" value="1"/>
</dbReference>
<sequence length="153" mass="16575">MTISNPAGNGQTSRTAAEVGGARIVGSTEAFDRADGPGPYLMLADSLEGSNVVNSAGDDLGEIKGIMLDVQRGRIAYAVLSFGGFLGLGNKLFAIPWQALVLDTDRKRFVLDVSEERLKAAPGFDKDHWPSMADLTWAADVHSYYQADPYWRH</sequence>
<organism evidence="2 3">
    <name type="scientific">Chitiniphilus eburneus</name>
    <dbReference type="NCBI Taxonomy" id="2571148"/>
    <lineage>
        <taxon>Bacteria</taxon>
        <taxon>Pseudomonadati</taxon>
        <taxon>Pseudomonadota</taxon>
        <taxon>Betaproteobacteria</taxon>
        <taxon>Neisseriales</taxon>
        <taxon>Chitinibacteraceae</taxon>
        <taxon>Chitiniphilus</taxon>
    </lineage>
</organism>